<dbReference type="PANTHER" id="PTHR47961:SF4">
    <property type="entry name" value="ACTIVATING SIGNAL COINTEGRATOR 1 COMPLEX SUBUNIT 3"/>
    <property type="match status" value="1"/>
</dbReference>
<keyword evidence="16" id="KW-1185">Reference proteome</keyword>
<dbReference type="InterPro" id="IPR035892">
    <property type="entry name" value="C2_domain_sf"/>
</dbReference>
<dbReference type="PIRSF" id="PIRSF039073">
    <property type="entry name" value="BRR2"/>
    <property type="match status" value="1"/>
</dbReference>
<dbReference type="PROSITE" id="PS50007">
    <property type="entry name" value="PIPLC_X_DOMAIN"/>
    <property type="match status" value="1"/>
</dbReference>
<dbReference type="InterPro" id="IPR036388">
    <property type="entry name" value="WH-like_DNA-bd_sf"/>
</dbReference>
<dbReference type="Pfam" id="PF18149">
    <property type="entry name" value="Helicase_PWI"/>
    <property type="match status" value="1"/>
</dbReference>
<dbReference type="InterPro" id="IPR050474">
    <property type="entry name" value="Hel308_SKI2-like"/>
</dbReference>
<keyword evidence="8" id="KW-0067">ATP-binding</keyword>
<dbReference type="CDD" id="cd18795">
    <property type="entry name" value="SF2_C_Ski2"/>
    <property type="match status" value="1"/>
</dbReference>
<dbReference type="FunFam" id="1.10.10.10:FF:000024">
    <property type="entry name" value="U5 small nuclear ribonucleoprotein helicase"/>
    <property type="match status" value="1"/>
</dbReference>
<dbReference type="SMART" id="SM00490">
    <property type="entry name" value="HELICc"/>
    <property type="match status" value="1"/>
</dbReference>
<dbReference type="GO" id="GO:0016787">
    <property type="term" value="F:hydrolase activity"/>
    <property type="evidence" value="ECO:0007669"/>
    <property type="project" value="UniProtKB-KW"/>
</dbReference>
<feature type="compositionally biased region" description="Basic and acidic residues" evidence="12">
    <location>
        <begin position="31"/>
        <end position="46"/>
    </location>
</feature>
<dbReference type="InterPro" id="IPR057842">
    <property type="entry name" value="WH_MER3"/>
</dbReference>
<evidence type="ECO:0000256" key="12">
    <source>
        <dbReference type="SAM" id="MobiDB-lite"/>
    </source>
</evidence>
<dbReference type="OrthoDB" id="5575at2759"/>
<feature type="domain" description="Helicase ATP-binding" evidence="13">
    <location>
        <begin position="1340"/>
        <end position="1516"/>
    </location>
</feature>
<dbReference type="InterPro" id="IPR014756">
    <property type="entry name" value="Ig_E-set"/>
</dbReference>
<evidence type="ECO:0000256" key="2">
    <source>
        <dbReference type="ARBA" id="ARBA00010140"/>
    </source>
</evidence>
<dbReference type="GO" id="GO:0003724">
    <property type="term" value="F:RNA helicase activity"/>
    <property type="evidence" value="ECO:0007669"/>
    <property type="project" value="UniProtKB-EC"/>
</dbReference>
<dbReference type="InterPro" id="IPR011545">
    <property type="entry name" value="DEAD/DEAH_box_helicase_dom"/>
</dbReference>
<dbReference type="InterPro" id="IPR004179">
    <property type="entry name" value="Sec63-dom"/>
</dbReference>
<dbReference type="PROSITE" id="PS51194">
    <property type="entry name" value="HELICASE_CTER"/>
    <property type="match status" value="1"/>
</dbReference>
<keyword evidence="4" id="KW-0677">Repeat</keyword>
<dbReference type="GO" id="GO:0003678">
    <property type="term" value="F:DNA helicase activity"/>
    <property type="evidence" value="ECO:0007669"/>
    <property type="project" value="TreeGrafter"/>
</dbReference>
<feature type="region of interest" description="Disordered" evidence="12">
    <location>
        <begin position="31"/>
        <end position="62"/>
    </location>
</feature>
<dbReference type="GO" id="GO:0000712">
    <property type="term" value="P:resolution of meiotic recombination intermediates"/>
    <property type="evidence" value="ECO:0007669"/>
    <property type="project" value="TreeGrafter"/>
</dbReference>
<evidence type="ECO:0000256" key="1">
    <source>
        <dbReference type="ARBA" id="ARBA00004123"/>
    </source>
</evidence>
<dbReference type="FunFam" id="1.10.150.20:FF:000013">
    <property type="entry name" value="U5 small nuclear ribonucleoprotein kDa helicase"/>
    <property type="match status" value="1"/>
</dbReference>
<evidence type="ECO:0000256" key="8">
    <source>
        <dbReference type="ARBA" id="ARBA00022840"/>
    </source>
</evidence>
<organism evidence="15 16">
    <name type="scientific">Zygosaccharomyces bailii (strain CLIB 213 / ATCC 58445 / CBS 680 / BCRC 21525 / NBRC 1098 / NCYC 1416 / NRRL Y-2227)</name>
    <dbReference type="NCBI Taxonomy" id="1333698"/>
    <lineage>
        <taxon>Eukaryota</taxon>
        <taxon>Fungi</taxon>
        <taxon>Dikarya</taxon>
        <taxon>Ascomycota</taxon>
        <taxon>Saccharomycotina</taxon>
        <taxon>Saccharomycetes</taxon>
        <taxon>Saccharomycetales</taxon>
        <taxon>Saccharomycetaceae</taxon>
        <taxon>Zygosaccharomyces</taxon>
    </lineage>
</organism>
<evidence type="ECO:0000259" key="14">
    <source>
        <dbReference type="PROSITE" id="PS51194"/>
    </source>
</evidence>
<comment type="catalytic activity">
    <reaction evidence="11">
        <text>ATP + H2O = ADP + phosphate + H(+)</text>
        <dbReference type="Rhea" id="RHEA:13065"/>
        <dbReference type="ChEBI" id="CHEBI:15377"/>
        <dbReference type="ChEBI" id="CHEBI:15378"/>
        <dbReference type="ChEBI" id="CHEBI:30616"/>
        <dbReference type="ChEBI" id="CHEBI:43474"/>
        <dbReference type="ChEBI" id="CHEBI:456216"/>
        <dbReference type="EC" id="3.6.4.13"/>
    </reaction>
</comment>
<dbReference type="InterPro" id="IPR048863">
    <property type="entry name" value="BRR2_plug"/>
</dbReference>
<dbReference type="InterPro" id="IPR001650">
    <property type="entry name" value="Helicase_C-like"/>
</dbReference>
<feature type="region of interest" description="Disordered" evidence="12">
    <location>
        <begin position="379"/>
        <end position="401"/>
    </location>
</feature>
<evidence type="ECO:0000256" key="4">
    <source>
        <dbReference type="ARBA" id="ARBA00022737"/>
    </source>
</evidence>
<evidence type="ECO:0000256" key="6">
    <source>
        <dbReference type="ARBA" id="ARBA00022801"/>
    </source>
</evidence>
<feature type="domain" description="Helicase ATP-binding" evidence="13">
    <location>
        <begin position="492"/>
        <end position="675"/>
    </location>
</feature>
<dbReference type="InterPro" id="IPR003593">
    <property type="entry name" value="AAA+_ATPase"/>
</dbReference>
<dbReference type="FunFam" id="3.40.50.300:FF:003287">
    <property type="entry name" value="U5 small nuclear ribonucleoprotein 200 kDa helicase"/>
    <property type="match status" value="1"/>
</dbReference>
<evidence type="ECO:0000256" key="10">
    <source>
        <dbReference type="ARBA" id="ARBA00034541"/>
    </source>
</evidence>
<dbReference type="GO" id="GO:0006397">
    <property type="term" value="P:mRNA processing"/>
    <property type="evidence" value="ECO:0007669"/>
    <property type="project" value="UniProtKB-ARBA"/>
</dbReference>
<dbReference type="FunFam" id="3.40.50.300:FF:000062">
    <property type="entry name" value="U5 small nuclear ribonucleoprotein helicase"/>
    <property type="match status" value="1"/>
</dbReference>
<sequence>MTENDGRRQKIKELYRYNEMSNKVLAADKRLLDNNGDPIKDAEESQPKSMKGRVSVKDMGSKICHDLSPEEKDEIQKEIASKLQKRSPKYPPQSTTILDSSYPLKYYPSDTENTQIYEEILVWVSDLLGSDMPHDVIVETADLLIAALKNSEKDRDGRIDRLRENLQNDLGIEVTELKFQELLKLTKQITDYESKSITDQQKAVAILSEEPYEAEREESVIETEGGEEDGIEAEEEKTHHVDREFATQGTDETLIIQGVNDNPVVKVAIQDVDEFFLRRVLANAIKNAEPTDIQKLADTIFIELEKQQDRKKLEGQLMKLLDFENLFLVDFFLRERNSLVWGIRLARVPETSKEELLKQMCDQGLDELVNQYRQRGKLHLKRQHPDELEGPDEDLNRSKRFDGENKIPPLVDLDSIKFDRTSRLLTVTKIQLPEGSYKKLAPHYEEIHIPAPEKKDVDFDPISISAFPQWAKNAFSSGETDTLNLIQSKLYPVTFQQDENVLLCAPTGAGKTNVAMMAILRVISHHINPKTNKLLRKNFKAIYIAPLKALVQEQVLEFQRRLAYLGIKVAELTGDSHLSRQQLLEAQVLISTPEKWDVITRKADESSFVQFVQLIIIDEIHLLHDARGPVLESIVARSLQGKTFQQPPRLVALSATLPNYQDVARFLRVPDTGLFYFDSSFRPCPLSQQYCAITEKASLKKLNAMNEACFEKTLQSVKDGHQVIIFVHSRKETGRTALWLREKFFESDNIDLIRKSDTASRKILDTESENVHDGHLKRILQVGIGIHHAGLSKSDRSLSEDLFADGLVQVLVSTATLAWGVNLPAHTVIIKGTDVYSPESGTWEQLSPQDLLQMLGRAGRPRYDTSGEGIIITDQSNVQFYLAVLNQQLPIESQFVSMMVDNLNAEVVAGNIQNRQEGVEWLTYTYLYIRMLMSPELYKVPKKDGDDNLSTYRQSLIHSALAILHEENLVVYEAENGKVEPTELGKIASYFYIKHNSMQVYDSQITQHSNQIDLLRIIALSDEFKHIAVRQEERQELRELLERVPIPIREDSGDALAKVNVLLQSYISHLKFDGFALNADMIFITQNAGRLFSAIYELCLKKNWSNVTKILLNFRKAVERRMWVANSPLRQFKSCPSEVIKRTEASTLPWNFYLDLQSPAEVGQSIRSEKHGKLVYDLLRRFPRLSLKCAIQPITPSLLKFELEVLPEWIWDNKWHDNIESFIVILEDTDGEQILYSDVLLIKKEYIGLEHFMDIYLTLNPSQQRNLPPNFFVTVISEKWCHSGSQIAIGLEPIRLPKKFPAPAPLMDISLIPVTNLENADFSRTFYFKTFNKFQSQVFEPLYNSNENIFIGATKGSGKTVMAELALLHHWSYSGGRAVYISPHEVKIDQLLNNWNNRFSGVAGGKVIRKLGSDMNLNFRIIAQSHLILATPEQFELVSRRWRQRKNIQRIELVIYDDIHEISRGMFGAVYETLISRMTFISTQLEKTTRIVALGSCLANGRDLGDWIGAPRNNIFNFSPQERPNALEIHLHTFEIMPSTALNIPMAKYTFKFATELQKQGVIVFLPSRRTCLTASSTFIQYAQEANWNMAKTETADLGSHLTAVDDKELKRSLTYGIGLIYEEMTSGDREITQKLFECGAISILIVSKDCCYDCPAANAVVVLGTQYYEGKEHRFVDYSANEILEMVGSAQSDGIDGMAKSLILTSPKMKEYYKKFLAEALPIESFMYFHLNDALSSEISTAVIQSKQDCVDWIAYTYFFRRIHANPSFYGVKDVSPHGISAYLTELVENALSELQRCDFIELHETDQDEIVQEEVISPLNACLISAHHNVSFLTMYMLLNSLSGSSTLREMLQSLSKASEFEGIALRQEDESILLKLNKQMPIKLTPSSGGSPVSYKVFLLLQAYFSRFPLSKELQFDLRIILRKAIPLINAIIDILSSDGLLNATTGMDISQMLVQGVWDTENPLKQIPFFDGSILEKCKEKGVETVYDVMALDDDERQDIMTMENHKLTEVAQFINNFPNVELEYSLDLTVPLAVGTPKEINVTLTRDEVPETLEVTSENFPGDKLESWWIVIGEISSKQLYAIKKVSLNKEKQTYALEFAVEASGKHQLTLWCVCDSYLDADKEVSFEVEVR</sequence>
<dbReference type="Pfam" id="PF00270">
    <property type="entry name" value="DEAD"/>
    <property type="match status" value="2"/>
</dbReference>
<keyword evidence="6" id="KW-0378">Hydrolase</keyword>
<dbReference type="Pfam" id="PF00271">
    <property type="entry name" value="Helicase_C"/>
    <property type="match status" value="1"/>
</dbReference>
<dbReference type="InterPro" id="IPR041094">
    <property type="entry name" value="Brr2_helicase_PWI"/>
</dbReference>
<feature type="compositionally biased region" description="Acidic residues" evidence="12">
    <location>
        <begin position="220"/>
        <end position="235"/>
    </location>
</feature>
<comment type="similarity">
    <text evidence="2">Belongs to the helicase family. SKI2 subfamily.</text>
</comment>
<dbReference type="Gene3D" id="1.10.10.10">
    <property type="entry name" value="Winged helix-like DNA-binding domain superfamily/Winged helix DNA-binding domain"/>
    <property type="match status" value="2"/>
</dbReference>
<dbReference type="GO" id="GO:0003676">
    <property type="term" value="F:nucleic acid binding"/>
    <property type="evidence" value="ECO:0007669"/>
    <property type="project" value="InterPro"/>
</dbReference>
<dbReference type="SUPFAM" id="SSF46785">
    <property type="entry name" value="Winged helix' DNA-binding domain"/>
    <property type="match status" value="1"/>
</dbReference>
<dbReference type="SMART" id="SM00487">
    <property type="entry name" value="DEXDc"/>
    <property type="match status" value="2"/>
</dbReference>
<dbReference type="FunFam" id="1.10.3380.10:FF:000001">
    <property type="entry name" value="U5 small nuclear ribonucleoprotein helicase"/>
    <property type="match status" value="1"/>
</dbReference>
<dbReference type="GO" id="GO:0005524">
    <property type="term" value="F:ATP binding"/>
    <property type="evidence" value="ECO:0007669"/>
    <property type="project" value="UniProtKB-KW"/>
</dbReference>
<protein>
    <recommendedName>
        <fullName evidence="10">U5 small nuclear ribonucleoprotein 200 kDa helicase</fullName>
        <ecNumber evidence="3">3.6.4.13</ecNumber>
    </recommendedName>
</protein>
<keyword evidence="5" id="KW-0547">Nucleotide-binding</keyword>
<dbReference type="SMART" id="SM00382">
    <property type="entry name" value="AAA"/>
    <property type="match status" value="2"/>
</dbReference>
<accession>A0A8J2X6M7</accession>
<dbReference type="Pfam" id="PF21188">
    <property type="entry name" value="BRR2_plug"/>
    <property type="match status" value="1"/>
</dbReference>
<dbReference type="EC" id="3.6.4.13" evidence="3"/>
<name>A0A8J2X6M7_ZYGB2</name>
<dbReference type="FunFam" id="1.10.10.10:FF:000012">
    <property type="entry name" value="U5 small nuclear ribonucleoprotein helicase"/>
    <property type="match status" value="1"/>
</dbReference>
<proteinExistence type="inferred from homology"/>
<dbReference type="SUPFAM" id="SSF81296">
    <property type="entry name" value="E set domains"/>
    <property type="match status" value="1"/>
</dbReference>
<dbReference type="FunFam" id="1.10.150.20:FF:000004">
    <property type="entry name" value="U5 small nuclear ribonucleoprotein helicase"/>
    <property type="match status" value="1"/>
</dbReference>
<dbReference type="InterPro" id="IPR036390">
    <property type="entry name" value="WH_DNA-bd_sf"/>
</dbReference>
<comment type="subcellular location">
    <subcellularLocation>
        <location evidence="1">Nucleus</location>
    </subcellularLocation>
</comment>
<dbReference type="InterPro" id="IPR027417">
    <property type="entry name" value="P-loop_NTPase"/>
</dbReference>
<evidence type="ECO:0000256" key="5">
    <source>
        <dbReference type="ARBA" id="ARBA00022741"/>
    </source>
</evidence>
<keyword evidence="9" id="KW-0539">Nucleus</keyword>
<reference evidence="16" key="1">
    <citation type="journal article" date="2013" name="Genome Announc.">
        <title>Genome sequence of the food spoilage yeast Zygosaccharomyces bailii CLIB 213(T).</title>
        <authorList>
            <person name="Galeote V."/>
            <person name="Bigey F."/>
            <person name="Devillers H."/>
            <person name="Neuveglise C."/>
            <person name="Dequin S."/>
        </authorList>
    </citation>
    <scope>NUCLEOTIDE SEQUENCE [LARGE SCALE GENOMIC DNA]</scope>
    <source>
        <strain evidence="16">CLIB 213 / ATCC 58445 / CBS 680 / CCRC 21525 / NBRC 1098 / NCYC 1416 / NRRL Y-2227</strain>
    </source>
</reference>
<dbReference type="EMBL" id="HG316455">
    <property type="protein sequence ID" value="CDF88495.1"/>
    <property type="molecule type" value="Genomic_DNA"/>
</dbReference>
<evidence type="ECO:0000259" key="13">
    <source>
        <dbReference type="PROSITE" id="PS51192"/>
    </source>
</evidence>
<evidence type="ECO:0000313" key="16">
    <source>
        <dbReference type="Proteomes" id="UP000019375"/>
    </source>
</evidence>
<dbReference type="Gene3D" id="2.60.40.150">
    <property type="entry name" value="C2 domain"/>
    <property type="match status" value="2"/>
</dbReference>
<dbReference type="Gene3D" id="3.40.50.300">
    <property type="entry name" value="P-loop containing nucleotide triphosphate hydrolases"/>
    <property type="match status" value="4"/>
</dbReference>
<evidence type="ECO:0000256" key="3">
    <source>
        <dbReference type="ARBA" id="ARBA00012552"/>
    </source>
</evidence>
<dbReference type="Proteomes" id="UP000019375">
    <property type="component" value="Unassembled WGS sequence"/>
</dbReference>
<dbReference type="Gene3D" id="1.10.150.20">
    <property type="entry name" value="5' to 3' exonuclease, C-terminal subdomain"/>
    <property type="match status" value="2"/>
</dbReference>
<dbReference type="PANTHER" id="PTHR47961">
    <property type="entry name" value="DNA POLYMERASE THETA, PUTATIVE (AFU_ORTHOLOGUE AFUA_1G05260)-RELATED"/>
    <property type="match status" value="1"/>
</dbReference>
<dbReference type="CDD" id="cd18021">
    <property type="entry name" value="DEXHc_Brr2_2"/>
    <property type="match status" value="1"/>
</dbReference>
<keyword evidence="7" id="KW-0347">Helicase</keyword>
<evidence type="ECO:0000256" key="9">
    <source>
        <dbReference type="ARBA" id="ARBA00023242"/>
    </source>
</evidence>
<dbReference type="SUPFAM" id="SSF158702">
    <property type="entry name" value="Sec63 N-terminal domain-like"/>
    <property type="match status" value="2"/>
</dbReference>
<dbReference type="Pfam" id="PF23445">
    <property type="entry name" value="WHD_SNRNP200"/>
    <property type="match status" value="2"/>
</dbReference>
<feature type="region of interest" description="Disordered" evidence="12">
    <location>
        <begin position="214"/>
        <end position="240"/>
    </location>
</feature>
<evidence type="ECO:0000256" key="11">
    <source>
        <dbReference type="ARBA" id="ARBA00047984"/>
    </source>
</evidence>
<dbReference type="SUPFAM" id="SSF52540">
    <property type="entry name" value="P-loop containing nucleoside triphosphate hydrolases"/>
    <property type="match status" value="4"/>
</dbReference>
<evidence type="ECO:0000313" key="15">
    <source>
        <dbReference type="EMBL" id="CDF88495.1"/>
    </source>
</evidence>
<feature type="domain" description="Helicase C-terminal" evidence="14">
    <location>
        <begin position="709"/>
        <end position="904"/>
    </location>
</feature>
<dbReference type="PROSITE" id="PS51192">
    <property type="entry name" value="HELICASE_ATP_BIND_1"/>
    <property type="match status" value="2"/>
</dbReference>
<dbReference type="SMART" id="SM00973">
    <property type="entry name" value="Sec63"/>
    <property type="match status" value="2"/>
</dbReference>
<dbReference type="Gene3D" id="1.10.3380.10">
    <property type="entry name" value="Sec63 N-terminal domain-like domain"/>
    <property type="match status" value="2"/>
</dbReference>
<dbReference type="InterPro" id="IPR014001">
    <property type="entry name" value="Helicase_ATP-bd"/>
</dbReference>
<gene>
    <name evidence="15" type="ORF">BN860_11584g</name>
</gene>
<evidence type="ECO:0000256" key="7">
    <source>
        <dbReference type="ARBA" id="ARBA00022806"/>
    </source>
</evidence>
<dbReference type="GO" id="GO:0005634">
    <property type="term" value="C:nucleus"/>
    <property type="evidence" value="ECO:0007669"/>
    <property type="project" value="UniProtKB-SubCell"/>
</dbReference>
<dbReference type="Pfam" id="PF02889">
    <property type="entry name" value="Sec63"/>
    <property type="match status" value="2"/>
</dbReference>